<gene>
    <name evidence="3" type="ORF">KDH_60600</name>
</gene>
<dbReference type="SUPFAM" id="SSF53448">
    <property type="entry name" value="Nucleotide-diphospho-sugar transferases"/>
    <property type="match status" value="1"/>
</dbReference>
<keyword evidence="1" id="KW-0472">Membrane</keyword>
<dbReference type="InterPro" id="IPR050834">
    <property type="entry name" value="Glycosyltransf_2"/>
</dbReference>
<proteinExistence type="predicted"/>
<evidence type="ECO:0000313" key="3">
    <source>
        <dbReference type="EMBL" id="GLV59233.1"/>
    </source>
</evidence>
<feature type="domain" description="Glycosyltransferase 2-like" evidence="2">
    <location>
        <begin position="9"/>
        <end position="174"/>
    </location>
</feature>
<evidence type="ECO:0000313" key="4">
    <source>
        <dbReference type="Proteomes" id="UP001344906"/>
    </source>
</evidence>
<accession>A0ABQ6G367</accession>
<keyword evidence="1" id="KW-1133">Transmembrane helix</keyword>
<reference evidence="3 4" key="1">
    <citation type="submission" date="2023-02" db="EMBL/GenBank/DDBJ databases">
        <title>Dictyobacter halimunensis sp. nov., a new member of the class Ktedonobacteria from forest soil in a geothermal area.</title>
        <authorList>
            <person name="Rachmania M.K."/>
            <person name="Ningsih F."/>
            <person name="Sakai Y."/>
            <person name="Yabe S."/>
            <person name="Yokota A."/>
            <person name="Sjamsuridzal W."/>
        </authorList>
    </citation>
    <scope>NUCLEOTIDE SEQUENCE [LARGE SCALE GENOMIC DNA]</scope>
    <source>
        <strain evidence="3 4">S3.2.2.5</strain>
    </source>
</reference>
<dbReference type="InterPro" id="IPR001173">
    <property type="entry name" value="Glyco_trans_2-like"/>
</dbReference>
<evidence type="ECO:0000259" key="2">
    <source>
        <dbReference type="Pfam" id="PF00535"/>
    </source>
</evidence>
<keyword evidence="4" id="KW-1185">Reference proteome</keyword>
<dbReference type="InterPro" id="IPR029044">
    <property type="entry name" value="Nucleotide-diphossugar_trans"/>
</dbReference>
<keyword evidence="1" id="KW-0812">Transmembrane</keyword>
<name>A0ABQ6G367_9CHLR</name>
<feature type="transmembrane region" description="Helical" evidence="1">
    <location>
        <begin position="283"/>
        <end position="303"/>
    </location>
</feature>
<dbReference type="Gene3D" id="3.90.550.10">
    <property type="entry name" value="Spore Coat Polysaccharide Biosynthesis Protein SpsA, Chain A"/>
    <property type="match status" value="1"/>
</dbReference>
<protein>
    <recommendedName>
        <fullName evidence="2">Glycosyltransferase 2-like domain-containing protein</fullName>
    </recommendedName>
</protein>
<evidence type="ECO:0000256" key="1">
    <source>
        <dbReference type="SAM" id="Phobius"/>
    </source>
</evidence>
<sequence length="334" mass="37343">MAVCPDSISVIICAHTEERFDYLVEAIESVKHQTVLAQEIIVVIDHNIKLLQRIKSQTSDVIIVENSGARGLADARNTGIATATSTLVAFLDDDAKASLSWLENLCAGFNDPCVIGAGGVLTPLWEGQEQTWLPAEFYWVVGCTYRGMPQTVTSIRNPIGANMVFRRKIFDEIGVFRIGLIGSRLIYCDETELCIRARQMLPGSIFLHQPQANVFHHVPAKRTTWKYFCSRCYAEGVSKAMITRMTRGNSSLTPERTYVFRTLPLGILRGLADGLLHYDFTGWARAIAIITGLFTVVVAYIISNINYYISHDKKHAIHEEVPQKLEQLFSNKAC</sequence>
<dbReference type="RefSeq" id="WP_338255780.1">
    <property type="nucleotide sequence ID" value="NZ_BSRI01000002.1"/>
</dbReference>
<dbReference type="PANTHER" id="PTHR43685:SF2">
    <property type="entry name" value="GLYCOSYLTRANSFERASE 2-LIKE DOMAIN-CONTAINING PROTEIN"/>
    <property type="match status" value="1"/>
</dbReference>
<dbReference type="Proteomes" id="UP001344906">
    <property type="component" value="Unassembled WGS sequence"/>
</dbReference>
<dbReference type="EMBL" id="BSRI01000002">
    <property type="protein sequence ID" value="GLV59233.1"/>
    <property type="molecule type" value="Genomic_DNA"/>
</dbReference>
<comment type="caution">
    <text evidence="3">The sequence shown here is derived from an EMBL/GenBank/DDBJ whole genome shotgun (WGS) entry which is preliminary data.</text>
</comment>
<dbReference type="Pfam" id="PF00535">
    <property type="entry name" value="Glycos_transf_2"/>
    <property type="match status" value="1"/>
</dbReference>
<dbReference type="PANTHER" id="PTHR43685">
    <property type="entry name" value="GLYCOSYLTRANSFERASE"/>
    <property type="match status" value="1"/>
</dbReference>
<organism evidence="3 4">
    <name type="scientific">Dictyobacter halimunensis</name>
    <dbReference type="NCBI Taxonomy" id="3026934"/>
    <lineage>
        <taxon>Bacteria</taxon>
        <taxon>Bacillati</taxon>
        <taxon>Chloroflexota</taxon>
        <taxon>Ktedonobacteria</taxon>
        <taxon>Ktedonobacterales</taxon>
        <taxon>Dictyobacteraceae</taxon>
        <taxon>Dictyobacter</taxon>
    </lineage>
</organism>